<dbReference type="OrthoDB" id="9803927at2"/>
<sequence length="437" mass="49152">MRPFFLILLFNFFINCQNLHADKNNVAVGLDSIKPVGQFKKLMLKQRIQAIDSTKLDSLDVFEPTINSPKSVIYSKDGNKFYVNSLEGFATIVFDSKTLKKIGVIKHVFDIRNKNLFKNNETTAFDYQFKQQLPDFNTFKGKPVEGCLSHNGKYLWVTYYRRDWDENAESPSAVAIIDTETDQIVRVIPSGPLPKMIACSPDNQYIAITHWGDNTVGILDISSQNVMDFKYISHVIIDERLTMNYQSDVKVDRDNECGNCLRGTVFSPDSKKILVAKMGGNGIALIDLTTMKYLGTITGMKQNLRHLVINNNDLILSSNKYGFVQKATLKDLLHLDFSNKNKIITYEKWQTIHVGKGARTIDVTNDGKYIFACVNNDCKIAVIEASSMTVVDSISVSKFPVGMAISPNSRQLIITSQGKKDVLFAGNAVSVFEIIYN</sequence>
<protein>
    <submittedName>
        <fullName evidence="1">Peptidoglycan-binding protein</fullName>
    </submittedName>
</protein>
<dbReference type="PANTHER" id="PTHR47197:SF3">
    <property type="entry name" value="DIHYDRO-HEME D1 DEHYDROGENASE"/>
    <property type="match status" value="1"/>
</dbReference>
<dbReference type="EMBL" id="PCMW01000007">
    <property type="protein sequence ID" value="PDS26898.1"/>
    <property type="molecule type" value="Genomic_DNA"/>
</dbReference>
<accession>A0A2H3KQV6</accession>
<dbReference type="InterPro" id="IPR011048">
    <property type="entry name" value="Haem_d1_sf"/>
</dbReference>
<dbReference type="InterPro" id="IPR015943">
    <property type="entry name" value="WD40/YVTN_repeat-like_dom_sf"/>
</dbReference>
<dbReference type="Proteomes" id="UP000220828">
    <property type="component" value="Unassembled WGS sequence"/>
</dbReference>
<evidence type="ECO:0000313" key="2">
    <source>
        <dbReference type="Proteomes" id="UP000220828"/>
    </source>
</evidence>
<gene>
    <name evidence="1" type="ORF">B0A77_01390</name>
</gene>
<proteinExistence type="predicted"/>
<dbReference type="Gene3D" id="2.130.10.10">
    <property type="entry name" value="YVTN repeat-like/Quinoprotein amine dehydrogenase"/>
    <property type="match status" value="2"/>
</dbReference>
<name>A0A2H3KQV6_9FLAO</name>
<evidence type="ECO:0000313" key="1">
    <source>
        <dbReference type="EMBL" id="PDS26898.1"/>
    </source>
</evidence>
<dbReference type="RefSeq" id="WP_097553299.1">
    <property type="nucleotide sequence ID" value="NZ_PCMW01000007.1"/>
</dbReference>
<dbReference type="AlphaFoldDB" id="A0A2H3KQV6"/>
<dbReference type="SUPFAM" id="SSF51004">
    <property type="entry name" value="C-terminal (heme d1) domain of cytochrome cd1-nitrite reductase"/>
    <property type="match status" value="1"/>
</dbReference>
<dbReference type="PANTHER" id="PTHR47197">
    <property type="entry name" value="PROTEIN NIRF"/>
    <property type="match status" value="1"/>
</dbReference>
<comment type="caution">
    <text evidence="1">The sequence shown here is derived from an EMBL/GenBank/DDBJ whole genome shotgun (WGS) entry which is preliminary data.</text>
</comment>
<reference evidence="1 2" key="1">
    <citation type="submission" date="2017-09" db="EMBL/GenBank/DDBJ databases">
        <title>Whole genomes of Flavobacteriaceae.</title>
        <authorList>
            <person name="Stine C."/>
            <person name="Li C."/>
            <person name="Tadesse D."/>
        </authorList>
    </citation>
    <scope>NUCLEOTIDE SEQUENCE [LARGE SCALE GENOMIC DNA]</scope>
    <source>
        <strain evidence="1 2">ATCC 35036</strain>
    </source>
</reference>
<organism evidence="1 2">
    <name type="scientific">Flavobacterium branchiophilum</name>
    <dbReference type="NCBI Taxonomy" id="55197"/>
    <lineage>
        <taxon>Bacteria</taxon>
        <taxon>Pseudomonadati</taxon>
        <taxon>Bacteroidota</taxon>
        <taxon>Flavobacteriia</taxon>
        <taxon>Flavobacteriales</taxon>
        <taxon>Flavobacteriaceae</taxon>
        <taxon>Flavobacterium</taxon>
    </lineage>
</organism>
<dbReference type="InterPro" id="IPR051200">
    <property type="entry name" value="Host-pathogen_enzymatic-act"/>
</dbReference>